<feature type="domain" description="HTH lacI-type" evidence="4">
    <location>
        <begin position="4"/>
        <end position="58"/>
    </location>
</feature>
<dbReference type="InterPro" id="IPR000843">
    <property type="entry name" value="HTH_LacI"/>
</dbReference>
<dbReference type="PROSITE" id="PS00356">
    <property type="entry name" value="HTH_LACI_1"/>
    <property type="match status" value="1"/>
</dbReference>
<dbReference type="InterPro" id="IPR028082">
    <property type="entry name" value="Peripla_BP_I"/>
</dbReference>
<dbReference type="EMBL" id="BOMB01000017">
    <property type="protein sequence ID" value="GID12338.1"/>
    <property type="molecule type" value="Genomic_DNA"/>
</dbReference>
<dbReference type="AlphaFoldDB" id="A0A8J3J174"/>
<accession>A0A8J3J174</accession>
<dbReference type="InterPro" id="IPR010982">
    <property type="entry name" value="Lambda_DNA-bd_dom_sf"/>
</dbReference>
<dbReference type="CDD" id="cd01392">
    <property type="entry name" value="HTH_LacI"/>
    <property type="match status" value="1"/>
</dbReference>
<dbReference type="SUPFAM" id="SSF53822">
    <property type="entry name" value="Periplasmic binding protein-like I"/>
    <property type="match status" value="1"/>
</dbReference>
<protein>
    <submittedName>
        <fullName evidence="5">LacI family transcriptional regulator</fullName>
    </submittedName>
</protein>
<dbReference type="PANTHER" id="PTHR30146">
    <property type="entry name" value="LACI-RELATED TRANSCRIPTIONAL REPRESSOR"/>
    <property type="match status" value="1"/>
</dbReference>
<dbReference type="Gene3D" id="1.10.260.40">
    <property type="entry name" value="lambda repressor-like DNA-binding domains"/>
    <property type="match status" value="1"/>
</dbReference>
<dbReference type="SMART" id="SM00354">
    <property type="entry name" value="HTH_LACI"/>
    <property type="match status" value="1"/>
</dbReference>
<dbReference type="Pfam" id="PF13377">
    <property type="entry name" value="Peripla_BP_3"/>
    <property type="match status" value="1"/>
</dbReference>
<gene>
    <name evidence="5" type="ORF">Aru02nite_32270</name>
</gene>
<reference evidence="5" key="1">
    <citation type="submission" date="2021-01" db="EMBL/GenBank/DDBJ databases">
        <title>Whole genome shotgun sequence of Actinocatenispora rupis NBRC 107355.</title>
        <authorList>
            <person name="Komaki H."/>
            <person name="Tamura T."/>
        </authorList>
    </citation>
    <scope>NUCLEOTIDE SEQUENCE</scope>
    <source>
        <strain evidence="5">NBRC 107355</strain>
    </source>
</reference>
<evidence type="ECO:0000259" key="4">
    <source>
        <dbReference type="PROSITE" id="PS50932"/>
    </source>
</evidence>
<dbReference type="GO" id="GO:0003700">
    <property type="term" value="F:DNA-binding transcription factor activity"/>
    <property type="evidence" value="ECO:0007669"/>
    <property type="project" value="TreeGrafter"/>
</dbReference>
<dbReference type="RefSeq" id="WP_203658306.1">
    <property type="nucleotide sequence ID" value="NZ_BAAAZM010000009.1"/>
</dbReference>
<evidence type="ECO:0000256" key="1">
    <source>
        <dbReference type="ARBA" id="ARBA00023015"/>
    </source>
</evidence>
<keyword evidence="3" id="KW-0804">Transcription</keyword>
<keyword evidence="1" id="KW-0805">Transcription regulation</keyword>
<evidence type="ECO:0000313" key="5">
    <source>
        <dbReference type="EMBL" id="GID12338.1"/>
    </source>
</evidence>
<keyword evidence="6" id="KW-1185">Reference proteome</keyword>
<evidence type="ECO:0000256" key="2">
    <source>
        <dbReference type="ARBA" id="ARBA00023125"/>
    </source>
</evidence>
<dbReference type="Proteomes" id="UP000612808">
    <property type="component" value="Unassembled WGS sequence"/>
</dbReference>
<dbReference type="Pfam" id="PF00356">
    <property type="entry name" value="LacI"/>
    <property type="match status" value="1"/>
</dbReference>
<dbReference type="GO" id="GO:0000976">
    <property type="term" value="F:transcription cis-regulatory region binding"/>
    <property type="evidence" value="ECO:0007669"/>
    <property type="project" value="TreeGrafter"/>
</dbReference>
<dbReference type="InterPro" id="IPR046335">
    <property type="entry name" value="LacI/GalR-like_sensor"/>
</dbReference>
<dbReference type="CDD" id="cd06267">
    <property type="entry name" value="PBP1_LacI_sugar_binding-like"/>
    <property type="match status" value="1"/>
</dbReference>
<proteinExistence type="predicted"/>
<keyword evidence="2" id="KW-0238">DNA-binding</keyword>
<evidence type="ECO:0000256" key="3">
    <source>
        <dbReference type="ARBA" id="ARBA00023163"/>
    </source>
</evidence>
<dbReference type="Gene3D" id="3.40.50.2300">
    <property type="match status" value="2"/>
</dbReference>
<sequence length="350" mass="38255">MDRPRLKDVAERAGVSLKTASNVVNDFPHVSDATRQRVQEAIDALGYRPNVSARNLARGRTGIIALAVPRLDMPYVAEMARYVIEAADAHSWIVLVEQTAGRPEWQNGAVLDDLFRRIDGLIYSPGLAGESSLEQVAADTPIVLLGENLYDERFDHVSIDNVAAARTATEHLVAVGKRRIAAVGVRRERQSGTTRERLTGYRQALRAAGLPVEPKLVRPAGSFRGEEGERAAEALLRLPKPPDGIFCFTDWVALGVLRALHNHGVRVPEDIAVVGFDDIPYGRVATPSITTIAPDKREIARIAVDLLAQRLSARGRPSPRSTLVDFDLVVRESTSGRTVDPGGTARRPRH</sequence>
<evidence type="ECO:0000313" key="6">
    <source>
        <dbReference type="Proteomes" id="UP000612808"/>
    </source>
</evidence>
<dbReference type="PANTHER" id="PTHR30146:SF109">
    <property type="entry name" value="HTH-TYPE TRANSCRIPTIONAL REGULATOR GALS"/>
    <property type="match status" value="1"/>
</dbReference>
<name>A0A8J3J174_9ACTN</name>
<organism evidence="5 6">
    <name type="scientific">Actinocatenispora rupis</name>
    <dbReference type="NCBI Taxonomy" id="519421"/>
    <lineage>
        <taxon>Bacteria</taxon>
        <taxon>Bacillati</taxon>
        <taxon>Actinomycetota</taxon>
        <taxon>Actinomycetes</taxon>
        <taxon>Micromonosporales</taxon>
        <taxon>Micromonosporaceae</taxon>
        <taxon>Actinocatenispora</taxon>
    </lineage>
</organism>
<comment type="caution">
    <text evidence="5">The sequence shown here is derived from an EMBL/GenBank/DDBJ whole genome shotgun (WGS) entry which is preliminary data.</text>
</comment>
<dbReference type="PROSITE" id="PS50932">
    <property type="entry name" value="HTH_LACI_2"/>
    <property type="match status" value="1"/>
</dbReference>
<dbReference type="SUPFAM" id="SSF47413">
    <property type="entry name" value="lambda repressor-like DNA-binding domains"/>
    <property type="match status" value="1"/>
</dbReference>